<accession>A0AAP9U6W8</accession>
<dbReference type="Pfam" id="PF12833">
    <property type="entry name" value="HTH_18"/>
    <property type="match status" value="1"/>
</dbReference>
<dbReference type="SUPFAM" id="SSF51445">
    <property type="entry name" value="(Trans)glycosidases"/>
    <property type="match status" value="1"/>
</dbReference>
<proteinExistence type="predicted"/>
<name>A0AAP9U6W8_KLEAE</name>
<evidence type="ECO:0000256" key="1">
    <source>
        <dbReference type="ARBA" id="ARBA00023015"/>
    </source>
</evidence>
<dbReference type="SUPFAM" id="SSF51011">
    <property type="entry name" value="Glycosyl hydrolase domain"/>
    <property type="match status" value="1"/>
</dbReference>
<gene>
    <name evidence="5" type="ORF">HV331_21480</name>
</gene>
<evidence type="ECO:0000259" key="4">
    <source>
        <dbReference type="PROSITE" id="PS01124"/>
    </source>
</evidence>
<dbReference type="PANTHER" id="PTHR43280:SF2">
    <property type="entry name" value="HTH-TYPE TRANSCRIPTIONAL REGULATOR EXSA"/>
    <property type="match status" value="1"/>
</dbReference>
<dbReference type="EMBL" id="CP055904">
    <property type="protein sequence ID" value="QMR41899.1"/>
    <property type="molecule type" value="Genomic_DNA"/>
</dbReference>
<organism evidence="5 6">
    <name type="scientific">Klebsiella aerogenes</name>
    <name type="common">Enterobacter aerogenes</name>
    <dbReference type="NCBI Taxonomy" id="548"/>
    <lineage>
        <taxon>Bacteria</taxon>
        <taxon>Pseudomonadati</taxon>
        <taxon>Pseudomonadota</taxon>
        <taxon>Gammaproteobacteria</taxon>
        <taxon>Enterobacterales</taxon>
        <taxon>Enterobacteriaceae</taxon>
        <taxon>Klebsiella/Raoultella group</taxon>
        <taxon>Klebsiella</taxon>
    </lineage>
</organism>
<evidence type="ECO:0000313" key="6">
    <source>
        <dbReference type="Proteomes" id="UP000514462"/>
    </source>
</evidence>
<evidence type="ECO:0000256" key="3">
    <source>
        <dbReference type="ARBA" id="ARBA00023163"/>
    </source>
</evidence>
<dbReference type="PROSITE" id="PS01124">
    <property type="entry name" value="HTH_ARAC_FAMILY_2"/>
    <property type="match status" value="1"/>
</dbReference>
<dbReference type="InterPro" id="IPR017853">
    <property type="entry name" value="GH"/>
</dbReference>
<dbReference type="PANTHER" id="PTHR43280">
    <property type="entry name" value="ARAC-FAMILY TRANSCRIPTIONAL REGULATOR"/>
    <property type="match status" value="1"/>
</dbReference>
<keyword evidence="2" id="KW-0238">DNA-binding</keyword>
<dbReference type="GO" id="GO:0003700">
    <property type="term" value="F:DNA-binding transcription factor activity"/>
    <property type="evidence" value="ECO:0007669"/>
    <property type="project" value="InterPro"/>
</dbReference>
<dbReference type="AlphaFoldDB" id="A0AAP9U6W8"/>
<keyword evidence="3" id="KW-0804">Transcription</keyword>
<sequence length="765" mass="88301">MEHHLGDFSLTVRDIRHLSPPESDGLTLLWLLEGSALLQLGEAPQPMRVDELAIVNRRQRWQITGAEANAVMILNLAAGWLTRLDSDFFACDYRVNGENMDAADNLRQLMRQLLVAGLVNHQSRYRLEANRWLSEIALLLATRFTQPIVPSLRRGAENWSRRIINVVARIEANYQRRISLQEMAAVEFVSEAWLSRLFHKEVGVSFVQYITALRLGKAAEQLLTTRRSVQQVAQDNGFASTRIMSDLFKRQHGVTPRQFRQQQPQSAARPRVNASEVWFPVAVERLYARLNEAEKNSDNTPPLLLNPRQTRLVDIRLLPARAPLLRHTRTIVTVRELDDLLREDVRRELEQLQQTLPVYGIDIHDPFLSSRLFGEGWDDPTLAGYACWYNLQQLFSWLAQKGWTVLLHTGLTTRCDLLQRFLQLAANHFPPATLASWSFVWHWSPQASEAARQLAWRQQREVLASTLQQPQMGIWHRFPQSGIADDPLLNSPLLSEADFLACQADANELLDLAQADSSKLAASESYPRQKLRQIHNALRQRQLSLPLWLLSWNTLTGDTRDTNGRFFRGALLMDNLLGIAEQVWLAGFWLNSGLQGEARDNGKLDTSSLALHYLHGLPRPVYWVLWLWRRLRGEVLINDKNLLLLRHNGHYQLLLRNTVIFNPWLSSEEAFTQRFRQPYTLRLEGLEGRWRIKQHLFDQLHGALFPLFEAFRSRSGPDEEDYRWLQHHARPALSVHEEQLDDGWLRVDSLQSNALALYEFTPLDN</sequence>
<dbReference type="Proteomes" id="UP000514462">
    <property type="component" value="Chromosome"/>
</dbReference>
<dbReference type="Gene3D" id="3.20.20.80">
    <property type="entry name" value="Glycosidases"/>
    <property type="match status" value="1"/>
</dbReference>
<dbReference type="InterPro" id="IPR018060">
    <property type="entry name" value="HTH_AraC"/>
</dbReference>
<dbReference type="Gene3D" id="1.10.10.60">
    <property type="entry name" value="Homeodomain-like"/>
    <property type="match status" value="2"/>
</dbReference>
<keyword evidence="1" id="KW-0805">Transcription regulation</keyword>
<dbReference type="InterPro" id="IPR009057">
    <property type="entry name" value="Homeodomain-like_sf"/>
</dbReference>
<dbReference type="SMART" id="SM00342">
    <property type="entry name" value="HTH_ARAC"/>
    <property type="match status" value="1"/>
</dbReference>
<reference evidence="6" key="1">
    <citation type="submission" date="2020-06" db="EMBL/GenBank/DDBJ databases">
        <title>REHAB project genomes.</title>
        <authorList>
            <person name="Shaw L.P."/>
        </authorList>
    </citation>
    <scope>NUCLEOTIDE SEQUENCE [LARGE SCALE GENOMIC DNA]</scope>
    <source>
        <strain evidence="6">RHBSTW-00938</strain>
    </source>
</reference>
<dbReference type="Gene3D" id="2.60.40.1500">
    <property type="entry name" value="Glycosyl hydrolase domain, family 39"/>
    <property type="match status" value="1"/>
</dbReference>
<dbReference type="SUPFAM" id="SSF46689">
    <property type="entry name" value="Homeodomain-like"/>
    <property type="match status" value="2"/>
</dbReference>
<dbReference type="RefSeq" id="WP_049056687.1">
    <property type="nucleotide sequence ID" value="NZ_CP055904.1"/>
</dbReference>
<dbReference type="GO" id="GO:0043565">
    <property type="term" value="F:sequence-specific DNA binding"/>
    <property type="evidence" value="ECO:0007669"/>
    <property type="project" value="InterPro"/>
</dbReference>
<evidence type="ECO:0000313" key="5">
    <source>
        <dbReference type="EMBL" id="QMR41899.1"/>
    </source>
</evidence>
<feature type="domain" description="HTH araC/xylS-type" evidence="4">
    <location>
        <begin position="164"/>
        <end position="262"/>
    </location>
</feature>
<protein>
    <submittedName>
        <fullName evidence="5">Helix-turn-helix domain-containing protein</fullName>
    </submittedName>
</protein>
<evidence type="ECO:0000256" key="2">
    <source>
        <dbReference type="ARBA" id="ARBA00023125"/>
    </source>
</evidence>